<sequence length="190" mass="21748">MNSIGPLFLLLLCTSVGARPANLIAAAYERADAAQFYKHLSSDEQKEYNDVARVFRKMLVAGIPTTFHDFVRLSNAQYPELHEKLVVHEMEMNDREKTLPEAVRKFVNARRSEVDSWFLDGELNEPAFVRSVKLTASDISEMTDSDKAALFEFYPHMKELLENKHFQKFLAHPDGINDNLRAILVSSEEE</sequence>
<evidence type="ECO:0000313" key="2">
    <source>
        <dbReference type="Proteomes" id="UP000095287"/>
    </source>
</evidence>
<dbReference type="AlphaFoldDB" id="A0A1I7YTI7"/>
<accession>A0A1I7YTI7</accession>
<keyword evidence="1" id="KW-0732">Signal</keyword>
<name>A0A1I7YTI7_9BILA</name>
<evidence type="ECO:0000256" key="1">
    <source>
        <dbReference type="SAM" id="SignalP"/>
    </source>
</evidence>
<proteinExistence type="predicted"/>
<keyword evidence="2" id="KW-1185">Reference proteome</keyword>
<reference evidence="3" key="1">
    <citation type="submission" date="2016-11" db="UniProtKB">
        <authorList>
            <consortium name="WormBaseParasite"/>
        </authorList>
    </citation>
    <scope>IDENTIFICATION</scope>
</reference>
<organism evidence="2 3">
    <name type="scientific">Steinernema glaseri</name>
    <dbReference type="NCBI Taxonomy" id="37863"/>
    <lineage>
        <taxon>Eukaryota</taxon>
        <taxon>Metazoa</taxon>
        <taxon>Ecdysozoa</taxon>
        <taxon>Nematoda</taxon>
        <taxon>Chromadorea</taxon>
        <taxon>Rhabditida</taxon>
        <taxon>Tylenchina</taxon>
        <taxon>Panagrolaimomorpha</taxon>
        <taxon>Strongyloidoidea</taxon>
        <taxon>Steinernematidae</taxon>
        <taxon>Steinernema</taxon>
    </lineage>
</organism>
<feature type="chain" id="PRO_5009312561" evidence="1">
    <location>
        <begin position="19"/>
        <end position="190"/>
    </location>
</feature>
<dbReference type="Proteomes" id="UP000095287">
    <property type="component" value="Unplaced"/>
</dbReference>
<dbReference type="WBParaSite" id="L893_g19563.t1">
    <property type="protein sequence ID" value="L893_g19563.t1"/>
    <property type="gene ID" value="L893_g19563"/>
</dbReference>
<evidence type="ECO:0000313" key="3">
    <source>
        <dbReference type="WBParaSite" id="L893_g19563.t1"/>
    </source>
</evidence>
<dbReference type="Gene3D" id="1.20.120.1100">
    <property type="match status" value="1"/>
</dbReference>
<protein>
    <submittedName>
        <fullName evidence="3">Fatty-acid and retinol-binding protein 1</fullName>
    </submittedName>
</protein>
<feature type="signal peptide" evidence="1">
    <location>
        <begin position="1"/>
        <end position="18"/>
    </location>
</feature>